<keyword evidence="6" id="KW-1185">Reference proteome</keyword>
<gene>
    <name evidence="5" type="ORF">LHA35_04270</name>
</gene>
<evidence type="ECO:0000256" key="2">
    <source>
        <dbReference type="ARBA" id="ARBA00008520"/>
    </source>
</evidence>
<dbReference type="InterPro" id="IPR050490">
    <property type="entry name" value="Bact_solute-bd_prot1"/>
</dbReference>
<organism evidence="5 6">
    <name type="scientific">Roseicella aerolata</name>
    <dbReference type="NCBI Taxonomy" id="2883479"/>
    <lineage>
        <taxon>Bacteria</taxon>
        <taxon>Pseudomonadati</taxon>
        <taxon>Pseudomonadota</taxon>
        <taxon>Alphaproteobacteria</taxon>
        <taxon>Acetobacterales</taxon>
        <taxon>Roseomonadaceae</taxon>
        <taxon>Roseicella</taxon>
    </lineage>
</organism>
<dbReference type="Gene3D" id="3.40.190.10">
    <property type="entry name" value="Periplasmic binding protein-like II"/>
    <property type="match status" value="1"/>
</dbReference>
<sequence>MHIITRRDTLKLGAGAIAAAAMAREAAAQIPASDATLNLPIENGASLRILRPARFVEPDEVLFRENTAKFTQQTGVQVRVDFVGWEDIRAQTAVTANTGTGPDVVVGWAEDPHIFADKLIELTDVAEYLGKRYGGWKFLGEKFGKRHGTNNWIGIPFGGTSGPVVYRESAVREVGYNEIPTDHERYLDLCRKLKAANKPPGFALGNAVGDGNGFANWLIWSHGGFLVDEDGKVAINQPQTVEALKYLQELYKTFVSGTLSWGDPSNNRAYAAQECFLTANGVSLYFALKNDPATAAIAADTNHAPLPSGRIGSPPQSALTINAMVFRHTRFPNAAKAWLTFMMEREQYDPWLSRCLGYWSHPLNAYDKSAVWESDPKLAVFRDSMNNRFWNGWKGPINQAAAAATAEYVMVQMCASVASGQQTPEAAAREAERRARRYYR</sequence>
<dbReference type="PROSITE" id="PS51318">
    <property type="entry name" value="TAT"/>
    <property type="match status" value="1"/>
</dbReference>
<dbReference type="InterPro" id="IPR006311">
    <property type="entry name" value="TAT_signal"/>
</dbReference>
<evidence type="ECO:0000256" key="4">
    <source>
        <dbReference type="ARBA" id="ARBA00022729"/>
    </source>
</evidence>
<comment type="caution">
    <text evidence="5">The sequence shown here is derived from an EMBL/GenBank/DDBJ whole genome shotgun (WGS) entry which is preliminary data.</text>
</comment>
<evidence type="ECO:0000313" key="6">
    <source>
        <dbReference type="Proteomes" id="UP001139311"/>
    </source>
</evidence>
<dbReference type="AlphaFoldDB" id="A0A9X1L6M0"/>
<evidence type="ECO:0000256" key="3">
    <source>
        <dbReference type="ARBA" id="ARBA00022448"/>
    </source>
</evidence>
<accession>A0A9X1L6M0</accession>
<comment type="subcellular location">
    <subcellularLocation>
        <location evidence="1">Periplasm</location>
    </subcellularLocation>
</comment>
<dbReference type="InterPro" id="IPR006059">
    <property type="entry name" value="SBP"/>
</dbReference>
<dbReference type="PANTHER" id="PTHR43649:SF34">
    <property type="entry name" value="ABC TRANSPORTER PERIPLASMIC-BINDING PROTEIN YCJN-RELATED"/>
    <property type="match status" value="1"/>
</dbReference>
<proteinExistence type="inferred from homology"/>
<dbReference type="Proteomes" id="UP001139311">
    <property type="component" value="Unassembled WGS sequence"/>
</dbReference>
<protein>
    <submittedName>
        <fullName evidence="5">Extracellular solute-binding protein</fullName>
    </submittedName>
</protein>
<dbReference type="Pfam" id="PF13416">
    <property type="entry name" value="SBP_bac_8"/>
    <property type="match status" value="1"/>
</dbReference>
<evidence type="ECO:0000313" key="5">
    <source>
        <dbReference type="EMBL" id="MCB4820946.1"/>
    </source>
</evidence>
<dbReference type="EMBL" id="JAJAQI010000004">
    <property type="protein sequence ID" value="MCB4820946.1"/>
    <property type="molecule type" value="Genomic_DNA"/>
</dbReference>
<dbReference type="RefSeq" id="WP_226604943.1">
    <property type="nucleotide sequence ID" value="NZ_JAJAQI010000004.1"/>
</dbReference>
<evidence type="ECO:0000256" key="1">
    <source>
        <dbReference type="ARBA" id="ARBA00004418"/>
    </source>
</evidence>
<keyword evidence="3" id="KW-0813">Transport</keyword>
<dbReference type="PANTHER" id="PTHR43649">
    <property type="entry name" value="ARABINOSE-BINDING PROTEIN-RELATED"/>
    <property type="match status" value="1"/>
</dbReference>
<dbReference type="GO" id="GO:0042597">
    <property type="term" value="C:periplasmic space"/>
    <property type="evidence" value="ECO:0007669"/>
    <property type="project" value="UniProtKB-SubCell"/>
</dbReference>
<name>A0A9X1L6M0_9PROT</name>
<comment type="similarity">
    <text evidence="2">Belongs to the bacterial solute-binding protein 1 family.</text>
</comment>
<reference evidence="5" key="1">
    <citation type="submission" date="2021-10" db="EMBL/GenBank/DDBJ databases">
        <title>Roseicella aerolatum sp. nov., isolated from aerosols of e-waste dismantling site.</title>
        <authorList>
            <person name="Qin T."/>
        </authorList>
    </citation>
    <scope>NUCLEOTIDE SEQUENCE</scope>
    <source>
        <strain evidence="5">GB24</strain>
    </source>
</reference>
<keyword evidence="4" id="KW-0732">Signal</keyword>
<dbReference type="SUPFAM" id="SSF53850">
    <property type="entry name" value="Periplasmic binding protein-like II"/>
    <property type="match status" value="1"/>
</dbReference>